<sequence length="124" mass="14112">MRLVFWDKVASPKDYGGLGIRRTREANDVALVTLHWRIFKEGHTDWAKAISFKYIDFKLSSVACHSIKKGTGCSNRATLKRGLSLFNHDSLLLINLINNQCVDDHFLSLIISDCRMLLSCFPQV</sequence>
<evidence type="ECO:0000313" key="1">
    <source>
        <dbReference type="EMBL" id="KAL3534808.1"/>
    </source>
</evidence>
<dbReference type="AlphaFoldDB" id="A0ABD3AUG6"/>
<dbReference type="EMBL" id="JBJUIK010000002">
    <property type="protein sequence ID" value="KAL3534808.1"/>
    <property type="molecule type" value="Genomic_DNA"/>
</dbReference>
<dbReference type="Proteomes" id="UP001630127">
    <property type="component" value="Unassembled WGS sequence"/>
</dbReference>
<comment type="caution">
    <text evidence="1">The sequence shown here is derived from an EMBL/GenBank/DDBJ whole genome shotgun (WGS) entry which is preliminary data.</text>
</comment>
<protein>
    <submittedName>
        <fullName evidence="1">Uncharacterized protein</fullName>
    </submittedName>
</protein>
<feature type="non-terminal residue" evidence="1">
    <location>
        <position position="124"/>
    </location>
</feature>
<keyword evidence="2" id="KW-1185">Reference proteome</keyword>
<accession>A0ABD3AUG6</accession>
<reference evidence="1 2" key="1">
    <citation type="submission" date="2024-11" db="EMBL/GenBank/DDBJ databases">
        <title>A near-complete genome assembly of Cinchona calisaya.</title>
        <authorList>
            <person name="Lian D.C."/>
            <person name="Zhao X.W."/>
            <person name="Wei L."/>
        </authorList>
    </citation>
    <scope>NUCLEOTIDE SEQUENCE [LARGE SCALE GENOMIC DNA]</scope>
    <source>
        <tissue evidence="1">Nenye</tissue>
    </source>
</reference>
<evidence type="ECO:0000313" key="2">
    <source>
        <dbReference type="Proteomes" id="UP001630127"/>
    </source>
</evidence>
<gene>
    <name evidence="1" type="ORF">ACH5RR_003269</name>
</gene>
<name>A0ABD3AUG6_9GENT</name>
<proteinExistence type="predicted"/>
<organism evidence="1 2">
    <name type="scientific">Cinchona calisaya</name>
    <dbReference type="NCBI Taxonomy" id="153742"/>
    <lineage>
        <taxon>Eukaryota</taxon>
        <taxon>Viridiplantae</taxon>
        <taxon>Streptophyta</taxon>
        <taxon>Embryophyta</taxon>
        <taxon>Tracheophyta</taxon>
        <taxon>Spermatophyta</taxon>
        <taxon>Magnoliopsida</taxon>
        <taxon>eudicotyledons</taxon>
        <taxon>Gunneridae</taxon>
        <taxon>Pentapetalae</taxon>
        <taxon>asterids</taxon>
        <taxon>lamiids</taxon>
        <taxon>Gentianales</taxon>
        <taxon>Rubiaceae</taxon>
        <taxon>Cinchonoideae</taxon>
        <taxon>Cinchoneae</taxon>
        <taxon>Cinchona</taxon>
    </lineage>
</organism>